<evidence type="ECO:0000256" key="5">
    <source>
        <dbReference type="ARBA" id="ARBA00022475"/>
    </source>
</evidence>
<evidence type="ECO:0000313" key="28">
    <source>
        <dbReference type="EMBL" id="RPA84631.1"/>
    </source>
</evidence>
<dbReference type="Proteomes" id="UP000275078">
    <property type="component" value="Unassembled WGS sequence"/>
</dbReference>
<evidence type="ECO:0000256" key="17">
    <source>
        <dbReference type="ARBA" id="ARBA00037002"/>
    </source>
</evidence>
<evidence type="ECO:0000256" key="16">
    <source>
        <dbReference type="ARBA" id="ARBA00035852"/>
    </source>
</evidence>
<keyword evidence="5" id="KW-1003">Cell membrane</keyword>
<evidence type="ECO:0000256" key="26">
    <source>
        <dbReference type="ARBA" id="ARBA00048180"/>
    </source>
</evidence>
<evidence type="ECO:0000256" key="6">
    <source>
        <dbReference type="ARBA" id="ARBA00022490"/>
    </source>
</evidence>
<evidence type="ECO:0000256" key="11">
    <source>
        <dbReference type="ARBA" id="ARBA00022946"/>
    </source>
</evidence>
<keyword evidence="9" id="KW-0378">Hydrolase</keyword>
<comment type="catalytic activity">
    <reaction evidence="26">
        <text>tetradecanoyl-CoA + H2O = tetradecanoate + CoA + H(+)</text>
        <dbReference type="Rhea" id="RHEA:40119"/>
        <dbReference type="ChEBI" id="CHEBI:15377"/>
        <dbReference type="ChEBI" id="CHEBI:15378"/>
        <dbReference type="ChEBI" id="CHEBI:30807"/>
        <dbReference type="ChEBI" id="CHEBI:57287"/>
        <dbReference type="ChEBI" id="CHEBI:57385"/>
    </reaction>
    <physiologicalReaction direction="left-to-right" evidence="26">
        <dbReference type="Rhea" id="RHEA:40120"/>
    </physiologicalReaction>
</comment>
<organism evidence="28 29">
    <name type="scientific">Ascobolus immersus RN42</name>
    <dbReference type="NCBI Taxonomy" id="1160509"/>
    <lineage>
        <taxon>Eukaryota</taxon>
        <taxon>Fungi</taxon>
        <taxon>Dikarya</taxon>
        <taxon>Ascomycota</taxon>
        <taxon>Pezizomycotina</taxon>
        <taxon>Pezizomycetes</taxon>
        <taxon>Pezizales</taxon>
        <taxon>Ascobolaceae</taxon>
        <taxon>Ascobolus</taxon>
    </lineage>
</organism>
<evidence type="ECO:0000256" key="8">
    <source>
        <dbReference type="ARBA" id="ARBA00022792"/>
    </source>
</evidence>
<dbReference type="OrthoDB" id="506431at2759"/>
<keyword evidence="15" id="KW-0966">Cell projection</keyword>
<sequence length="221" mass="24276">MSSESSSPAKSLVTEDWVGQVPKVDTPFETLAYLKRHAPWASVLVNAPEKYIPVLVPYKLPQNTTENTFLREIMPPTVPHHIALYHEGLSSFPSPDQPSTQVVAATAAREFGTIFTLFALTSLSNGYADTAHGGLIGVLFDELLGMCIACEMETFAFTLETKVAYKKRIATPKVVLGRGRIIKEEGRKVWVTAELVDGETGEVHATAESLWLKSREGMARL</sequence>
<dbReference type="PANTHER" id="PTHR12418">
    <property type="entry name" value="ACYL-COENZYME A THIOESTERASE THEM4"/>
    <property type="match status" value="1"/>
</dbReference>
<dbReference type="GO" id="GO:0006915">
    <property type="term" value="P:apoptotic process"/>
    <property type="evidence" value="ECO:0007669"/>
    <property type="project" value="UniProtKB-KW"/>
</dbReference>
<evidence type="ECO:0000256" key="7">
    <source>
        <dbReference type="ARBA" id="ARBA00022703"/>
    </source>
</evidence>
<protein>
    <recommendedName>
        <fullName evidence="20">Acyl-coenzyme A thioesterase THEM4</fullName>
        <ecNumber evidence="19">3.1.2.2</ecNumber>
    </recommendedName>
    <alternativeName>
        <fullName evidence="21">Thioesterase superfamily member 4</fullName>
    </alternativeName>
</protein>
<dbReference type="AlphaFoldDB" id="A0A3N4IKB7"/>
<evidence type="ECO:0000256" key="9">
    <source>
        <dbReference type="ARBA" id="ARBA00022801"/>
    </source>
</evidence>
<evidence type="ECO:0000256" key="15">
    <source>
        <dbReference type="ARBA" id="ARBA00023273"/>
    </source>
</evidence>
<evidence type="ECO:0000256" key="10">
    <source>
        <dbReference type="ARBA" id="ARBA00022832"/>
    </source>
</evidence>
<evidence type="ECO:0000313" key="29">
    <source>
        <dbReference type="Proteomes" id="UP000275078"/>
    </source>
</evidence>
<dbReference type="STRING" id="1160509.A0A3N4IKB7"/>
<dbReference type="GO" id="GO:0006631">
    <property type="term" value="P:fatty acid metabolic process"/>
    <property type="evidence" value="ECO:0007669"/>
    <property type="project" value="UniProtKB-KW"/>
</dbReference>
<comment type="catalytic activity">
    <reaction evidence="23">
        <text>hexadecanoyl-CoA + H2O = hexadecanoate + CoA + H(+)</text>
        <dbReference type="Rhea" id="RHEA:16645"/>
        <dbReference type="ChEBI" id="CHEBI:7896"/>
        <dbReference type="ChEBI" id="CHEBI:15377"/>
        <dbReference type="ChEBI" id="CHEBI:15378"/>
        <dbReference type="ChEBI" id="CHEBI:57287"/>
        <dbReference type="ChEBI" id="CHEBI:57379"/>
        <dbReference type="EC" id="3.1.2.2"/>
    </reaction>
    <physiologicalReaction direction="left-to-right" evidence="23">
        <dbReference type="Rhea" id="RHEA:16646"/>
    </physiologicalReaction>
</comment>
<evidence type="ECO:0000256" key="20">
    <source>
        <dbReference type="ARBA" id="ARBA00040123"/>
    </source>
</evidence>
<dbReference type="EC" id="3.1.2.2" evidence="19"/>
<keyword evidence="11" id="KW-0809">Transit peptide</keyword>
<evidence type="ECO:0000256" key="22">
    <source>
        <dbReference type="ARBA" id="ARBA00047588"/>
    </source>
</evidence>
<evidence type="ECO:0000256" key="21">
    <source>
        <dbReference type="ARBA" id="ARBA00043210"/>
    </source>
</evidence>
<keyword evidence="10" id="KW-0276">Fatty acid metabolism</keyword>
<keyword evidence="8" id="KW-0999">Mitochondrion inner membrane</keyword>
<evidence type="ECO:0000256" key="1">
    <source>
        <dbReference type="ARBA" id="ARBA00004496"/>
    </source>
</evidence>
<comment type="catalytic activity">
    <reaction evidence="25">
        <text>dodecanoyl-CoA + H2O = dodecanoate + CoA + H(+)</text>
        <dbReference type="Rhea" id="RHEA:30135"/>
        <dbReference type="ChEBI" id="CHEBI:15377"/>
        <dbReference type="ChEBI" id="CHEBI:15378"/>
        <dbReference type="ChEBI" id="CHEBI:18262"/>
        <dbReference type="ChEBI" id="CHEBI:57287"/>
        <dbReference type="ChEBI" id="CHEBI:57375"/>
    </reaction>
    <physiologicalReaction direction="left-to-right" evidence="25">
        <dbReference type="Rhea" id="RHEA:30136"/>
    </physiologicalReaction>
</comment>
<keyword evidence="29" id="KW-1185">Reference proteome</keyword>
<evidence type="ECO:0000256" key="2">
    <source>
        <dbReference type="ARBA" id="ARBA00004569"/>
    </source>
</evidence>
<dbReference type="InterPro" id="IPR006683">
    <property type="entry name" value="Thioestr_dom"/>
</dbReference>
<evidence type="ECO:0000256" key="24">
    <source>
        <dbReference type="ARBA" id="ARBA00047969"/>
    </source>
</evidence>
<comment type="catalytic activity">
    <reaction evidence="24">
        <text>decanoyl-CoA + H2O = decanoate + CoA + H(+)</text>
        <dbReference type="Rhea" id="RHEA:40059"/>
        <dbReference type="ChEBI" id="CHEBI:15377"/>
        <dbReference type="ChEBI" id="CHEBI:15378"/>
        <dbReference type="ChEBI" id="CHEBI:27689"/>
        <dbReference type="ChEBI" id="CHEBI:57287"/>
        <dbReference type="ChEBI" id="CHEBI:61430"/>
    </reaction>
    <physiologicalReaction direction="left-to-right" evidence="24">
        <dbReference type="Rhea" id="RHEA:40060"/>
    </physiologicalReaction>
</comment>
<keyword evidence="7" id="KW-0053">Apoptosis</keyword>
<evidence type="ECO:0000256" key="13">
    <source>
        <dbReference type="ARBA" id="ARBA00023128"/>
    </source>
</evidence>
<evidence type="ECO:0000256" key="19">
    <source>
        <dbReference type="ARBA" id="ARBA00038848"/>
    </source>
</evidence>
<dbReference type="PANTHER" id="PTHR12418:SF19">
    <property type="entry name" value="ACYL-COENZYME A THIOESTERASE THEM4"/>
    <property type="match status" value="1"/>
</dbReference>
<dbReference type="GO" id="GO:0005743">
    <property type="term" value="C:mitochondrial inner membrane"/>
    <property type="evidence" value="ECO:0007669"/>
    <property type="project" value="UniProtKB-SubCell"/>
</dbReference>
<comment type="catalytic activity">
    <reaction evidence="16">
        <text>(5Z,8Z,11Z,14Z)-eicosatetraenoyl-CoA + H2O = (5Z,8Z,11Z,14Z)-eicosatetraenoate + CoA + H(+)</text>
        <dbReference type="Rhea" id="RHEA:40151"/>
        <dbReference type="ChEBI" id="CHEBI:15377"/>
        <dbReference type="ChEBI" id="CHEBI:15378"/>
        <dbReference type="ChEBI" id="CHEBI:32395"/>
        <dbReference type="ChEBI" id="CHEBI:57287"/>
        <dbReference type="ChEBI" id="CHEBI:57368"/>
    </reaction>
    <physiologicalReaction direction="left-to-right" evidence="16">
        <dbReference type="Rhea" id="RHEA:40152"/>
    </physiologicalReaction>
</comment>
<feature type="domain" description="Thioesterase" evidence="27">
    <location>
        <begin position="130"/>
        <end position="203"/>
    </location>
</feature>
<evidence type="ECO:0000256" key="3">
    <source>
        <dbReference type="ARBA" id="ARBA00004632"/>
    </source>
</evidence>
<keyword evidence="13" id="KW-0496">Mitochondrion</keyword>
<evidence type="ECO:0000256" key="25">
    <source>
        <dbReference type="ARBA" id="ARBA00048074"/>
    </source>
</evidence>
<evidence type="ECO:0000256" key="4">
    <source>
        <dbReference type="ARBA" id="ARBA00004637"/>
    </source>
</evidence>
<keyword evidence="12" id="KW-0443">Lipid metabolism</keyword>
<dbReference type="GO" id="GO:0005758">
    <property type="term" value="C:mitochondrial intermembrane space"/>
    <property type="evidence" value="ECO:0007669"/>
    <property type="project" value="UniProtKB-SubCell"/>
</dbReference>
<dbReference type="Pfam" id="PF03061">
    <property type="entry name" value="4HBT"/>
    <property type="match status" value="1"/>
</dbReference>
<keyword evidence="6" id="KW-0963">Cytoplasm</keyword>
<dbReference type="InterPro" id="IPR029069">
    <property type="entry name" value="HotDog_dom_sf"/>
</dbReference>
<dbReference type="InterPro" id="IPR052365">
    <property type="entry name" value="THEM4/THEM5_acyl-CoA_thioest"/>
</dbReference>
<dbReference type="SUPFAM" id="SSF54637">
    <property type="entry name" value="Thioesterase/thiol ester dehydrase-isomerase"/>
    <property type="match status" value="1"/>
</dbReference>
<reference evidence="28 29" key="1">
    <citation type="journal article" date="2018" name="Nat. Ecol. Evol.">
        <title>Pezizomycetes genomes reveal the molecular basis of ectomycorrhizal truffle lifestyle.</title>
        <authorList>
            <person name="Murat C."/>
            <person name="Payen T."/>
            <person name="Noel B."/>
            <person name="Kuo A."/>
            <person name="Morin E."/>
            <person name="Chen J."/>
            <person name="Kohler A."/>
            <person name="Krizsan K."/>
            <person name="Balestrini R."/>
            <person name="Da Silva C."/>
            <person name="Montanini B."/>
            <person name="Hainaut M."/>
            <person name="Levati E."/>
            <person name="Barry K.W."/>
            <person name="Belfiori B."/>
            <person name="Cichocki N."/>
            <person name="Clum A."/>
            <person name="Dockter R.B."/>
            <person name="Fauchery L."/>
            <person name="Guy J."/>
            <person name="Iotti M."/>
            <person name="Le Tacon F."/>
            <person name="Lindquist E.A."/>
            <person name="Lipzen A."/>
            <person name="Malagnac F."/>
            <person name="Mello A."/>
            <person name="Molinier V."/>
            <person name="Miyauchi S."/>
            <person name="Poulain J."/>
            <person name="Riccioni C."/>
            <person name="Rubini A."/>
            <person name="Sitrit Y."/>
            <person name="Splivallo R."/>
            <person name="Traeger S."/>
            <person name="Wang M."/>
            <person name="Zifcakova L."/>
            <person name="Wipf D."/>
            <person name="Zambonelli A."/>
            <person name="Paolocci F."/>
            <person name="Nowrousian M."/>
            <person name="Ottonello S."/>
            <person name="Baldrian P."/>
            <person name="Spatafora J.W."/>
            <person name="Henrissat B."/>
            <person name="Nagy L.G."/>
            <person name="Aury J.M."/>
            <person name="Wincker P."/>
            <person name="Grigoriev I.V."/>
            <person name="Bonfante P."/>
            <person name="Martin F.M."/>
        </authorList>
    </citation>
    <scope>NUCLEOTIDE SEQUENCE [LARGE SCALE GENOMIC DNA]</scope>
    <source>
        <strain evidence="28 29">RN42</strain>
    </source>
</reference>
<evidence type="ECO:0000259" key="27">
    <source>
        <dbReference type="Pfam" id="PF03061"/>
    </source>
</evidence>
<comment type="catalytic activity">
    <reaction evidence="22">
        <text>octanoyl-CoA + H2O = octanoate + CoA + H(+)</text>
        <dbReference type="Rhea" id="RHEA:30143"/>
        <dbReference type="ChEBI" id="CHEBI:15377"/>
        <dbReference type="ChEBI" id="CHEBI:15378"/>
        <dbReference type="ChEBI" id="CHEBI:25646"/>
        <dbReference type="ChEBI" id="CHEBI:57287"/>
        <dbReference type="ChEBI" id="CHEBI:57386"/>
    </reaction>
    <physiologicalReaction direction="left-to-right" evidence="22">
        <dbReference type="Rhea" id="RHEA:30144"/>
    </physiologicalReaction>
</comment>
<evidence type="ECO:0000256" key="18">
    <source>
        <dbReference type="ARBA" id="ARBA00038456"/>
    </source>
</evidence>
<dbReference type="EMBL" id="ML119658">
    <property type="protein sequence ID" value="RPA84631.1"/>
    <property type="molecule type" value="Genomic_DNA"/>
</dbReference>
<comment type="similarity">
    <text evidence="18">Belongs to the THEM4/THEM5 thioesterase family.</text>
</comment>
<dbReference type="CDD" id="cd03443">
    <property type="entry name" value="PaaI_thioesterase"/>
    <property type="match status" value="1"/>
</dbReference>
<proteinExistence type="inferred from homology"/>
<evidence type="ECO:0000256" key="23">
    <source>
        <dbReference type="ARBA" id="ARBA00047734"/>
    </source>
</evidence>
<keyword evidence="14" id="KW-0472">Membrane</keyword>
<dbReference type="Gene3D" id="3.10.129.10">
    <property type="entry name" value="Hotdog Thioesterase"/>
    <property type="match status" value="1"/>
</dbReference>
<comment type="catalytic activity">
    <reaction evidence="17">
        <text>(9Z)-octadecenoyl-CoA + H2O = (9Z)-octadecenoate + CoA + H(+)</text>
        <dbReference type="Rhea" id="RHEA:40139"/>
        <dbReference type="ChEBI" id="CHEBI:15377"/>
        <dbReference type="ChEBI" id="CHEBI:15378"/>
        <dbReference type="ChEBI" id="CHEBI:30823"/>
        <dbReference type="ChEBI" id="CHEBI:57287"/>
        <dbReference type="ChEBI" id="CHEBI:57387"/>
    </reaction>
    <physiologicalReaction direction="left-to-right" evidence="17">
        <dbReference type="Rhea" id="RHEA:40140"/>
    </physiologicalReaction>
</comment>
<comment type="subcellular location">
    <subcellularLocation>
        <location evidence="3">Cell projection</location>
        <location evidence="3">Ruffle membrane</location>
    </subcellularLocation>
    <subcellularLocation>
        <location evidence="1">Cytoplasm</location>
    </subcellularLocation>
    <subcellularLocation>
        <location evidence="4">Mitochondrion inner membrane</location>
        <topology evidence="4">Peripheral membrane protein</topology>
    </subcellularLocation>
    <subcellularLocation>
        <location evidence="2">Mitochondrion intermembrane space</location>
    </subcellularLocation>
</comment>
<dbReference type="GO" id="GO:0016787">
    <property type="term" value="F:hydrolase activity"/>
    <property type="evidence" value="ECO:0007669"/>
    <property type="project" value="UniProtKB-KW"/>
</dbReference>
<evidence type="ECO:0000256" key="12">
    <source>
        <dbReference type="ARBA" id="ARBA00023098"/>
    </source>
</evidence>
<gene>
    <name evidence="28" type="ORF">BJ508DRAFT_412680</name>
</gene>
<evidence type="ECO:0000256" key="14">
    <source>
        <dbReference type="ARBA" id="ARBA00023136"/>
    </source>
</evidence>
<accession>A0A3N4IKB7</accession>
<name>A0A3N4IKB7_ASCIM</name>